<dbReference type="InterPro" id="IPR000711">
    <property type="entry name" value="ATPase_OSCP/dsu"/>
</dbReference>
<name>A0A1F5Z5L3_9BACT</name>
<organism evidence="7 8">
    <name type="scientific">Candidatus Gottesmanbacteria bacterium RIFCSPHIGHO2_01_FULL_42_12</name>
    <dbReference type="NCBI Taxonomy" id="1798377"/>
    <lineage>
        <taxon>Bacteria</taxon>
        <taxon>Candidatus Gottesmaniibacteriota</taxon>
    </lineage>
</organism>
<evidence type="ECO:0000313" key="8">
    <source>
        <dbReference type="Proteomes" id="UP000178681"/>
    </source>
</evidence>
<evidence type="ECO:0000256" key="5">
    <source>
        <dbReference type="ARBA" id="ARBA00023136"/>
    </source>
</evidence>
<protein>
    <submittedName>
        <fullName evidence="7">Uncharacterized protein</fullName>
    </submittedName>
</protein>
<dbReference type="Proteomes" id="UP000178681">
    <property type="component" value="Unassembled WGS sequence"/>
</dbReference>
<evidence type="ECO:0000313" key="7">
    <source>
        <dbReference type="EMBL" id="OGG07726.1"/>
    </source>
</evidence>
<evidence type="ECO:0000256" key="2">
    <source>
        <dbReference type="ARBA" id="ARBA00022448"/>
    </source>
</evidence>
<accession>A0A1F5Z5L3</accession>
<keyword evidence="3" id="KW-0375">Hydrogen ion transport</keyword>
<comment type="subcellular location">
    <subcellularLocation>
        <location evidence="1">Membrane</location>
    </subcellularLocation>
</comment>
<dbReference type="EMBL" id="MFJG01000002">
    <property type="protein sequence ID" value="OGG07726.1"/>
    <property type="molecule type" value="Genomic_DNA"/>
</dbReference>
<evidence type="ECO:0000256" key="1">
    <source>
        <dbReference type="ARBA" id="ARBA00004370"/>
    </source>
</evidence>
<dbReference type="STRING" id="1798377.A2872_02060"/>
<comment type="caution">
    <text evidence="7">The sequence shown here is derived from an EMBL/GenBank/DDBJ whole genome shotgun (WGS) entry which is preliminary data.</text>
</comment>
<keyword evidence="6" id="KW-0066">ATP synthesis</keyword>
<proteinExistence type="predicted"/>
<keyword evidence="2" id="KW-0813">Transport</keyword>
<keyword evidence="4" id="KW-0406">Ion transport</keyword>
<evidence type="ECO:0000256" key="4">
    <source>
        <dbReference type="ARBA" id="ARBA00023065"/>
    </source>
</evidence>
<reference evidence="7 8" key="1">
    <citation type="journal article" date="2016" name="Nat. Commun.">
        <title>Thousands of microbial genomes shed light on interconnected biogeochemical processes in an aquifer system.</title>
        <authorList>
            <person name="Anantharaman K."/>
            <person name="Brown C.T."/>
            <person name="Hug L.A."/>
            <person name="Sharon I."/>
            <person name="Castelle C.J."/>
            <person name="Probst A.J."/>
            <person name="Thomas B.C."/>
            <person name="Singh A."/>
            <person name="Wilkins M.J."/>
            <person name="Karaoz U."/>
            <person name="Brodie E.L."/>
            <person name="Williams K.H."/>
            <person name="Hubbard S.S."/>
            <person name="Banfield J.F."/>
        </authorList>
    </citation>
    <scope>NUCLEOTIDE SEQUENCE [LARGE SCALE GENOMIC DNA]</scope>
</reference>
<evidence type="ECO:0000256" key="6">
    <source>
        <dbReference type="ARBA" id="ARBA00023310"/>
    </source>
</evidence>
<evidence type="ECO:0000256" key="3">
    <source>
        <dbReference type="ARBA" id="ARBA00022781"/>
    </source>
</evidence>
<sequence length="144" mass="16186">MTADGLFSKILENNYTKSSALAALANYANDVNKALFKSKDAQEFEGLKREDAKKIIDETKVKIEKSEPLFITLATQLPDDKIADLGAKIRKMYGREFLFELSVNTALLSGAQLVYKGRMLDFSLKNKIDASRPQILEICKKYLS</sequence>
<dbReference type="Pfam" id="PF00213">
    <property type="entry name" value="OSCP"/>
    <property type="match status" value="1"/>
</dbReference>
<keyword evidence="5" id="KW-0472">Membrane</keyword>
<dbReference type="GO" id="GO:0016020">
    <property type="term" value="C:membrane"/>
    <property type="evidence" value="ECO:0007669"/>
    <property type="project" value="UniProtKB-SubCell"/>
</dbReference>
<dbReference type="AlphaFoldDB" id="A0A1F5Z5L3"/>
<gene>
    <name evidence="7" type="ORF">A2872_02060</name>
</gene>
<dbReference type="GO" id="GO:0046933">
    <property type="term" value="F:proton-transporting ATP synthase activity, rotational mechanism"/>
    <property type="evidence" value="ECO:0007669"/>
    <property type="project" value="InterPro"/>
</dbReference>